<dbReference type="InterPro" id="IPR006311">
    <property type="entry name" value="TAT_signal"/>
</dbReference>
<proteinExistence type="inferred from homology"/>
<dbReference type="Gene3D" id="3.40.190.150">
    <property type="entry name" value="Bordetella uptake gene, domain 1"/>
    <property type="match status" value="1"/>
</dbReference>
<evidence type="ECO:0000313" key="2">
    <source>
        <dbReference type="EMBL" id="PLC53330.1"/>
    </source>
</evidence>
<name>A0A2N4UE85_9BURK</name>
<dbReference type="SUPFAM" id="SSF53850">
    <property type="entry name" value="Periplasmic binding protein-like II"/>
    <property type="match status" value="1"/>
</dbReference>
<comment type="caution">
    <text evidence="2">The sequence shown here is derived from an EMBL/GenBank/DDBJ whole genome shotgun (WGS) entry which is preliminary data.</text>
</comment>
<dbReference type="InterPro" id="IPR005064">
    <property type="entry name" value="BUG"/>
</dbReference>
<gene>
    <name evidence="2" type="ORF">CR155_13710</name>
</gene>
<dbReference type="PANTHER" id="PTHR42928:SF5">
    <property type="entry name" value="BLR1237 PROTEIN"/>
    <property type="match status" value="1"/>
</dbReference>
<evidence type="ECO:0000313" key="3">
    <source>
        <dbReference type="Proteomes" id="UP000234328"/>
    </source>
</evidence>
<sequence>MNMDRRRFLQTAVAGGAMATGFRSYAEPAFPSRPITMVVAYSPGGGTDTLTRALSKPLAKALGQSVVVENKAGASEIIASEYVAGAKPDGYTLLVCSVPHVTNPSLRTLPYDTVNDFSAVCLAAQSPFVLVVKPDSPIKSLADLVTIAKTRKLSFASSGIGTADHMSTELFCYITGISMTHVPYKGTGPGLVDLMGGHVDIYFANIVGAAPLVKSGKLRAIAVTTEKRSSLLPELPTVQEFTKKPFDVSAWTGILAPAGTPDNVLNTLSKSINSSLRDDSVTSVMATYGAEIVANSPAEFRRFINNEVNKWAEVIKATNIKV</sequence>
<dbReference type="Pfam" id="PF03401">
    <property type="entry name" value="TctC"/>
    <property type="match status" value="1"/>
</dbReference>
<dbReference type="PROSITE" id="PS51318">
    <property type="entry name" value="TAT"/>
    <property type="match status" value="1"/>
</dbReference>
<accession>A0A2N4UE85</accession>
<organism evidence="2 3">
    <name type="scientific">Pollutimonas nitritireducens</name>
    <dbReference type="NCBI Taxonomy" id="2045209"/>
    <lineage>
        <taxon>Bacteria</taxon>
        <taxon>Pseudomonadati</taxon>
        <taxon>Pseudomonadota</taxon>
        <taxon>Betaproteobacteria</taxon>
        <taxon>Burkholderiales</taxon>
        <taxon>Alcaligenaceae</taxon>
        <taxon>Pollutimonas</taxon>
    </lineage>
</organism>
<protein>
    <recommendedName>
        <fullName evidence="4">Tripartite tricarboxylate transporter substrate binding protein</fullName>
    </recommendedName>
</protein>
<evidence type="ECO:0008006" key="4">
    <source>
        <dbReference type="Google" id="ProtNLM"/>
    </source>
</evidence>
<dbReference type="PIRSF" id="PIRSF017082">
    <property type="entry name" value="YflP"/>
    <property type="match status" value="1"/>
</dbReference>
<dbReference type="Proteomes" id="UP000234328">
    <property type="component" value="Unassembled WGS sequence"/>
</dbReference>
<comment type="similarity">
    <text evidence="1">Belongs to the UPF0065 (bug) family.</text>
</comment>
<dbReference type="AlphaFoldDB" id="A0A2N4UE85"/>
<keyword evidence="3" id="KW-1185">Reference proteome</keyword>
<dbReference type="CDD" id="cd13578">
    <property type="entry name" value="PBP2_Bug27"/>
    <property type="match status" value="1"/>
</dbReference>
<dbReference type="InterPro" id="IPR042100">
    <property type="entry name" value="Bug_dom1"/>
</dbReference>
<dbReference type="EMBL" id="PDNV01000008">
    <property type="protein sequence ID" value="PLC53330.1"/>
    <property type="molecule type" value="Genomic_DNA"/>
</dbReference>
<reference evidence="2 3" key="1">
    <citation type="submission" date="2017-10" db="EMBL/GenBank/DDBJ databases">
        <title>Two draft genome sequences of Pusillimonas sp. strains isolated from a nitrate- and radionuclide-contaminated groundwater in Russia.</title>
        <authorList>
            <person name="Grouzdev D.S."/>
            <person name="Tourova T.P."/>
            <person name="Goeva M.A."/>
            <person name="Babich T.L."/>
            <person name="Sokolova D.S."/>
            <person name="Abdullin R."/>
            <person name="Poltaraus A.B."/>
            <person name="Toshchakov S.V."/>
            <person name="Nazina T.N."/>
        </authorList>
    </citation>
    <scope>NUCLEOTIDE SEQUENCE [LARGE SCALE GENOMIC DNA]</scope>
    <source>
        <strain evidence="2 3">JR1/69-2-13</strain>
    </source>
</reference>
<evidence type="ECO:0000256" key="1">
    <source>
        <dbReference type="ARBA" id="ARBA00006987"/>
    </source>
</evidence>
<dbReference type="Gene3D" id="3.40.190.10">
    <property type="entry name" value="Periplasmic binding protein-like II"/>
    <property type="match status" value="1"/>
</dbReference>
<dbReference type="PANTHER" id="PTHR42928">
    <property type="entry name" value="TRICARBOXYLATE-BINDING PROTEIN"/>
    <property type="match status" value="1"/>
</dbReference>